<organism evidence="1 2">
    <name type="scientific">Serratia symbiotica</name>
    <dbReference type="NCBI Taxonomy" id="138074"/>
    <lineage>
        <taxon>Bacteria</taxon>
        <taxon>Pseudomonadati</taxon>
        <taxon>Pseudomonadota</taxon>
        <taxon>Gammaproteobacteria</taxon>
        <taxon>Enterobacterales</taxon>
        <taxon>Yersiniaceae</taxon>
        <taxon>Serratia</taxon>
    </lineage>
</organism>
<name>A0A455VK97_9GAMM</name>
<dbReference type="AlphaFoldDB" id="A0A455VK97"/>
<protein>
    <submittedName>
        <fullName evidence="1">Uncharacterized protein</fullName>
    </submittedName>
</protein>
<accession>A0A455VK97</accession>
<dbReference type="EMBL" id="AP019531">
    <property type="protein sequence ID" value="BBI91206.1"/>
    <property type="molecule type" value="Genomic_DNA"/>
</dbReference>
<sequence>MLAVQMALFKYHAGVQAIDFQLQVVPGISLVGAVEGDFLSGVYHIIK</sequence>
<evidence type="ECO:0000313" key="1">
    <source>
        <dbReference type="EMBL" id="BBI91206.1"/>
    </source>
</evidence>
<evidence type="ECO:0000313" key="2">
    <source>
        <dbReference type="Proteomes" id="UP000324392"/>
    </source>
</evidence>
<dbReference type="Proteomes" id="UP000324392">
    <property type="component" value="Chromosome"/>
</dbReference>
<proteinExistence type="predicted"/>
<gene>
    <name evidence="1" type="ORF">SSYIS1_02810</name>
</gene>
<reference evidence="1 2" key="1">
    <citation type="submission" date="2019-03" db="EMBL/GenBank/DDBJ databases">
        <title>The genome sequence of Candidatus Serratia symbiotica strain IS.</title>
        <authorList>
            <person name="Nikoh N."/>
            <person name="Koga R."/>
            <person name="Oshima K."/>
            <person name="Hattori M."/>
            <person name="Fukatsu T."/>
        </authorList>
    </citation>
    <scope>NUCLEOTIDE SEQUENCE [LARGE SCALE GENOMIC DNA]</scope>
    <source>
        <strain evidence="1 2">IS</strain>
    </source>
</reference>